<feature type="transmembrane region" description="Helical" evidence="1">
    <location>
        <begin position="285"/>
        <end position="307"/>
    </location>
</feature>
<keyword evidence="1" id="KW-1133">Transmembrane helix</keyword>
<dbReference type="RefSeq" id="WP_004045463.1">
    <property type="nucleotide sequence ID" value="NZ_AQFR02000003.1"/>
</dbReference>
<reference evidence="2 3" key="1">
    <citation type="submission" date="2019-04" db="EMBL/GenBank/DDBJ databases">
        <title>Microbes associate with the intestines of laboratory mice.</title>
        <authorList>
            <person name="Navarre W."/>
            <person name="Wong E."/>
            <person name="Huang K."/>
            <person name="Tropini C."/>
            <person name="Ng K."/>
            <person name="Yu B."/>
        </authorList>
    </citation>
    <scope>NUCLEOTIDE SEQUENCE [LARGE SCALE GENOMIC DNA]</scope>
    <source>
        <strain evidence="2 3">NM61_E11</strain>
    </source>
</reference>
<evidence type="ECO:0000313" key="2">
    <source>
        <dbReference type="EMBL" id="TGY15559.1"/>
    </source>
</evidence>
<sequence length="655" mass="76022">MFRISKIFLIILTTGICFILFFNLIREYDKEIIPDATNCVQVNTDNQKYTKKEIFSKLTELSNKNNYQLDLVRLLRLNGKSTKIIYSFNKKRDQVYSFYKRNNIKELNKKDVQLEDIRGKYYTNADNSALSQLRMEMNRMGLNYSIYKVSPKNVLNNSIVRNYVPIVLSVFSLVLIIMFIEKISRFKEYAILKLNGFSLNKIIIRDIKNTYLWLVATIAIVLLIGLLYASFLMNRIGIMLSAKYLLMIAVLIALMFIILDLVSYSSLYLISVYSAIQGKSYSREFVVIGYILKLCLVGIVAINIFYLHNQIQNFIQDQKVMKMWINHHSGYVLQFSEIGDKDKRLENTLGRSTRKLINSSKDVIISRNSQEFHPAINDIIPENGNVLFINKNYLNYNYISGINQYAINKNYLNIFIPDTRINQKNKFLKEFRNFLKFQDSLSGTHRSVSKKRINTIIYTGHKKIFNYTVGKNISDSISTDPIIVLDNGVLSDNFYFSTATQGMVQFGDLKELQNNLKKFSLEPYITGITNAKSRLSEFNVNMSRQIFLIILITLISISQLILVIIFISLSFLQRKRLKMTINKIFGQSNRKLIFNFCFFNIGSDGLVIFILIALEQQRWQMGLTMFPYLIVEFFVVIILAKIAQRNLLTTLNSGN</sequence>
<comment type="caution">
    <text evidence="2">The sequence shown here is derived from an EMBL/GenBank/DDBJ whole genome shotgun (WGS) entry which is preliminary data.</text>
</comment>
<feature type="transmembrane region" description="Helical" evidence="1">
    <location>
        <begin position="163"/>
        <end position="180"/>
    </location>
</feature>
<dbReference type="Proteomes" id="UP000309117">
    <property type="component" value="Unassembled WGS sequence"/>
</dbReference>
<feature type="transmembrane region" description="Helical" evidence="1">
    <location>
        <begin position="592"/>
        <end position="613"/>
    </location>
</feature>
<proteinExistence type="predicted"/>
<evidence type="ECO:0000256" key="1">
    <source>
        <dbReference type="SAM" id="Phobius"/>
    </source>
</evidence>
<feature type="transmembrane region" description="Helical" evidence="1">
    <location>
        <begin position="211"/>
        <end position="232"/>
    </location>
</feature>
<keyword evidence="1" id="KW-0472">Membrane</keyword>
<keyword evidence="1" id="KW-0812">Transmembrane</keyword>
<accession>A0A4S2BL16</accession>
<dbReference type="EMBL" id="SRYV01000008">
    <property type="protein sequence ID" value="TGY15559.1"/>
    <property type="molecule type" value="Genomic_DNA"/>
</dbReference>
<gene>
    <name evidence="2" type="ORF">E5351_05245</name>
</gene>
<feature type="transmembrane region" description="Helical" evidence="1">
    <location>
        <begin position="244"/>
        <end position="273"/>
    </location>
</feature>
<protein>
    <submittedName>
        <fullName evidence="2">Bacteriocin</fullName>
    </submittedName>
</protein>
<name>A0A4S2BL16_9LACO</name>
<organism evidence="2 3">
    <name type="scientific">Lactobacillus intestinalis</name>
    <dbReference type="NCBI Taxonomy" id="151781"/>
    <lineage>
        <taxon>Bacteria</taxon>
        <taxon>Bacillati</taxon>
        <taxon>Bacillota</taxon>
        <taxon>Bacilli</taxon>
        <taxon>Lactobacillales</taxon>
        <taxon>Lactobacillaceae</taxon>
        <taxon>Lactobacillus</taxon>
    </lineage>
</organism>
<evidence type="ECO:0000313" key="3">
    <source>
        <dbReference type="Proteomes" id="UP000309117"/>
    </source>
</evidence>
<feature type="transmembrane region" description="Helical" evidence="1">
    <location>
        <begin position="7"/>
        <end position="25"/>
    </location>
</feature>
<feature type="transmembrane region" description="Helical" evidence="1">
    <location>
        <begin position="546"/>
        <end position="572"/>
    </location>
</feature>
<feature type="transmembrane region" description="Helical" evidence="1">
    <location>
        <begin position="625"/>
        <end position="643"/>
    </location>
</feature>
<dbReference type="AlphaFoldDB" id="A0A4S2BL16"/>